<dbReference type="EMBL" id="JXTI01000063">
    <property type="protein sequence ID" value="KWX13600.1"/>
    <property type="molecule type" value="Genomic_DNA"/>
</dbReference>
<dbReference type="AlphaFoldDB" id="A0A132NU58"/>
<comment type="caution">
    <text evidence="1">The sequence shown here is derived from an EMBL/GenBank/DDBJ whole genome shotgun (WGS) entry which is preliminary data.</text>
</comment>
<evidence type="ECO:0000313" key="2">
    <source>
        <dbReference type="Proteomes" id="UP000070089"/>
    </source>
</evidence>
<proteinExistence type="predicted"/>
<evidence type="ECO:0000313" key="1">
    <source>
        <dbReference type="EMBL" id="KWX13600.1"/>
    </source>
</evidence>
<sequence>MLAAKLHYLDCSIRVCNRQQRRAAPIFSGRIWFSGLSQFIEAVEQKLQPFVSTVDQLRICYRKRGGKYYSLHTSEQEFLDTCINSNIIISYFLHGPFPSLMKKNPTLTTQKVDSSSENIASIILNLKDTFPTWSGPNQSWIELARYYNEAGLTGIEVVDLPQNYRSLFTVEQEKAVSSVSVNTSAPPVVPELVSQPLDRDCASLSKEKAKTVNVATATLPVSMTETGTEIDANLSLQLEGQIPYSSLYVDNSHCDNIYQQCFSSQPASSAAPMERNHGLNASELGDTRAQKPADQSDSLVHLTIPKVSAKAAYIITGVVYADIQAREGI</sequence>
<protein>
    <submittedName>
        <fullName evidence="1">Uncharacterized protein</fullName>
    </submittedName>
</protein>
<dbReference type="Proteomes" id="UP000070089">
    <property type="component" value="Unassembled WGS sequence"/>
</dbReference>
<dbReference type="OrthoDB" id="10258392at2759"/>
<accession>A0A132NU58</accession>
<name>A0A132NU58_GIAIN</name>
<gene>
    <name evidence="1" type="ORF">QR46_2419</name>
</gene>
<reference evidence="1 2" key="1">
    <citation type="journal article" date="2015" name="Mol. Biochem. Parasitol.">
        <title>Identification of polymorphic genes for use in assemblage B genotyping assays through comparative genomics of multiple assemblage B Giardia duodenalis isolates.</title>
        <authorList>
            <person name="Wielinga C."/>
            <person name="Thompson R.C."/>
            <person name="Monis P."/>
            <person name="Ryan U."/>
        </authorList>
    </citation>
    <scope>NUCLEOTIDE SEQUENCE [LARGE SCALE GENOMIC DNA]</scope>
    <source>
        <strain evidence="1 2">BAH15c1</strain>
    </source>
</reference>
<dbReference type="VEuPathDB" id="GiardiaDB:QR46_2419"/>
<organism evidence="1 2">
    <name type="scientific">Giardia duodenalis assemblage B</name>
    <dbReference type="NCBI Taxonomy" id="1394984"/>
    <lineage>
        <taxon>Eukaryota</taxon>
        <taxon>Metamonada</taxon>
        <taxon>Diplomonadida</taxon>
        <taxon>Hexamitidae</taxon>
        <taxon>Giardiinae</taxon>
        <taxon>Giardia</taxon>
    </lineage>
</organism>